<sequence>MFPSLIEQFMPTLLKMEDVICATYTQAAEEPNIAVFAISAWTTSTTTASGLTTALAEGTTWRLLRASPQLS</sequence>
<accession>A0A835L578</accession>
<proteinExistence type="predicted"/>
<dbReference type="Proteomes" id="UP000648187">
    <property type="component" value="Unassembled WGS sequence"/>
</dbReference>
<dbReference type="EMBL" id="JACKWZ010000055">
    <property type="protein sequence ID" value="KAF9418466.1"/>
    <property type="molecule type" value="Genomic_DNA"/>
</dbReference>
<dbReference type="AlphaFoldDB" id="A0A835L578"/>
<organism evidence="1 2">
    <name type="scientific">Spodoptera exigua</name>
    <name type="common">Beet armyworm</name>
    <name type="synonym">Noctua fulgens</name>
    <dbReference type="NCBI Taxonomy" id="7107"/>
    <lineage>
        <taxon>Eukaryota</taxon>
        <taxon>Metazoa</taxon>
        <taxon>Ecdysozoa</taxon>
        <taxon>Arthropoda</taxon>
        <taxon>Hexapoda</taxon>
        <taxon>Insecta</taxon>
        <taxon>Pterygota</taxon>
        <taxon>Neoptera</taxon>
        <taxon>Endopterygota</taxon>
        <taxon>Lepidoptera</taxon>
        <taxon>Glossata</taxon>
        <taxon>Ditrysia</taxon>
        <taxon>Noctuoidea</taxon>
        <taxon>Noctuidae</taxon>
        <taxon>Amphipyrinae</taxon>
        <taxon>Spodoptera</taxon>
    </lineage>
</organism>
<reference evidence="1" key="1">
    <citation type="submission" date="2020-08" db="EMBL/GenBank/DDBJ databases">
        <title>Spodoptera exigua strain:BAW_Kor-Di-RS1 Genome sequencing and assembly.</title>
        <authorList>
            <person name="Kim J."/>
            <person name="Nam H.Y."/>
            <person name="Kwon M."/>
            <person name="Choi J.H."/>
            <person name="Cho S.R."/>
            <person name="Kim G.-H."/>
        </authorList>
    </citation>
    <scope>NUCLEOTIDE SEQUENCE</scope>
    <source>
        <strain evidence="1">BAW_Kor-Di-RS1</strain>
        <tissue evidence="1">Whole-body</tissue>
    </source>
</reference>
<name>A0A835L578_SPOEX</name>
<evidence type="ECO:0000313" key="2">
    <source>
        <dbReference type="Proteomes" id="UP000648187"/>
    </source>
</evidence>
<evidence type="ECO:0000313" key="1">
    <source>
        <dbReference type="EMBL" id="KAF9418466.1"/>
    </source>
</evidence>
<protein>
    <submittedName>
        <fullName evidence="1">Uncharacterized protein</fullName>
    </submittedName>
</protein>
<keyword evidence="2" id="KW-1185">Reference proteome</keyword>
<gene>
    <name evidence="1" type="ORF">HW555_004754</name>
</gene>
<comment type="caution">
    <text evidence="1">The sequence shown here is derived from an EMBL/GenBank/DDBJ whole genome shotgun (WGS) entry which is preliminary data.</text>
</comment>